<dbReference type="EMBL" id="KN837100">
    <property type="protein sequence ID" value="KIJ47850.1"/>
    <property type="molecule type" value="Genomic_DNA"/>
</dbReference>
<feature type="chain" id="PRO_5002222116" description="Cell wall protein" evidence="1">
    <location>
        <begin position="19"/>
        <end position="206"/>
    </location>
</feature>
<sequence length="206" mass="20347">MRLSTISVLAISFSSVFAVPIASKRSPGFFGDLETGLKNLANSNATVSGVISTIGQSIANPKLTAARLEVVKSLSDTTGALNQISSQATASNNAGIAPLVTQAQQGVKQAQDGVDNIGEALVSGATPSKTDQKSVAVGIKQALLAINAMPAAVTTANSALSSAISSGQSAVASLSQGGQGVLSASGLSLTDLGLPADFATSDSLTS</sequence>
<name>A0A0C9W4M5_SPHS4</name>
<protein>
    <recommendedName>
        <fullName evidence="4">Cell wall protein</fullName>
    </recommendedName>
</protein>
<evidence type="ECO:0000313" key="3">
    <source>
        <dbReference type="Proteomes" id="UP000054279"/>
    </source>
</evidence>
<gene>
    <name evidence="2" type="ORF">M422DRAFT_248436</name>
</gene>
<dbReference type="HOGENOM" id="CLU_1332687_0_0_1"/>
<dbReference type="OrthoDB" id="3236908at2759"/>
<evidence type="ECO:0000256" key="1">
    <source>
        <dbReference type="SAM" id="SignalP"/>
    </source>
</evidence>
<keyword evidence="1" id="KW-0732">Signal</keyword>
<keyword evidence="3" id="KW-1185">Reference proteome</keyword>
<dbReference type="Proteomes" id="UP000054279">
    <property type="component" value="Unassembled WGS sequence"/>
</dbReference>
<accession>A0A0C9W4M5</accession>
<dbReference type="AlphaFoldDB" id="A0A0C9W4M5"/>
<reference evidence="2 3" key="1">
    <citation type="submission" date="2014-06" db="EMBL/GenBank/DDBJ databases">
        <title>Evolutionary Origins and Diversification of the Mycorrhizal Mutualists.</title>
        <authorList>
            <consortium name="DOE Joint Genome Institute"/>
            <consortium name="Mycorrhizal Genomics Consortium"/>
            <person name="Kohler A."/>
            <person name="Kuo A."/>
            <person name="Nagy L.G."/>
            <person name="Floudas D."/>
            <person name="Copeland A."/>
            <person name="Barry K.W."/>
            <person name="Cichocki N."/>
            <person name="Veneault-Fourrey C."/>
            <person name="LaButti K."/>
            <person name="Lindquist E.A."/>
            <person name="Lipzen A."/>
            <person name="Lundell T."/>
            <person name="Morin E."/>
            <person name="Murat C."/>
            <person name="Riley R."/>
            <person name="Ohm R."/>
            <person name="Sun H."/>
            <person name="Tunlid A."/>
            <person name="Henrissat B."/>
            <person name="Grigoriev I.V."/>
            <person name="Hibbett D.S."/>
            <person name="Martin F."/>
        </authorList>
    </citation>
    <scope>NUCLEOTIDE SEQUENCE [LARGE SCALE GENOMIC DNA]</scope>
    <source>
        <strain evidence="2 3">SS14</strain>
    </source>
</reference>
<evidence type="ECO:0000313" key="2">
    <source>
        <dbReference type="EMBL" id="KIJ47850.1"/>
    </source>
</evidence>
<evidence type="ECO:0008006" key="4">
    <source>
        <dbReference type="Google" id="ProtNLM"/>
    </source>
</evidence>
<feature type="signal peptide" evidence="1">
    <location>
        <begin position="1"/>
        <end position="18"/>
    </location>
</feature>
<proteinExistence type="predicted"/>
<organism evidence="2 3">
    <name type="scientific">Sphaerobolus stellatus (strain SS14)</name>
    <dbReference type="NCBI Taxonomy" id="990650"/>
    <lineage>
        <taxon>Eukaryota</taxon>
        <taxon>Fungi</taxon>
        <taxon>Dikarya</taxon>
        <taxon>Basidiomycota</taxon>
        <taxon>Agaricomycotina</taxon>
        <taxon>Agaricomycetes</taxon>
        <taxon>Phallomycetidae</taxon>
        <taxon>Geastrales</taxon>
        <taxon>Sphaerobolaceae</taxon>
        <taxon>Sphaerobolus</taxon>
    </lineage>
</organism>